<dbReference type="EC" id="5.4.99.2" evidence="9"/>
<evidence type="ECO:0000313" key="10">
    <source>
        <dbReference type="Proteomes" id="UP000564496"/>
    </source>
</evidence>
<proteinExistence type="inferred from homology"/>
<dbReference type="InterPro" id="IPR036724">
    <property type="entry name" value="Cobalamin-bd_sf"/>
</dbReference>
<dbReference type="GO" id="GO:0004494">
    <property type="term" value="F:methylmalonyl-CoA mutase activity"/>
    <property type="evidence" value="ECO:0007669"/>
    <property type="project" value="UniProtKB-EC"/>
</dbReference>
<sequence length="599" mass="62182">MNDAVRDDSLRLAQPADAHSQEEWEAATAAVLRKSGRLTSDDADSLVWDKLTRTSLDGLRIAPLGLPDTSFADVARPARSGPWDIRSLVSGLSGLSGVDAKSANEAALVDLDGGVSSLWVAADETTDLAVLLDKVLLDLAPIVLDAPIGAVKVAQGLLALIAERGTGLHAATNLGADPMGALLRDLPLAPDEAFAELVDLARLAQGIGVRAIVVDATAAHDIGASDVQELGWSIAVGVAYLRALTEAGFSPAVAAALIEFRYAATDEQFPTIAKLRAARQLWSRVLELSGCEGVEMRVHAVSSRPMLSKYDPYVNMLRGTVAAFAAGVGGADAVTVLPFDSANGVPDGFGRRIARNVSHLLIDESHVAAVADPAGGSFAVEKLTADMAAAGWEAFIQLEEEWTGANAVGGHDFSPFRDRVAAVAAEREKAIARRKRPITGLTEFPNLAETLPERPADPLNDRAVRYGASFEALRDAPATGKVFLATIGTVAQHTARATFATNLLAAGGIGVEVAGATSDAEELTGKYRSAGAPPVVCLAGSDKTYAAWGADAIAALREAGATHVIIAGKPDAVDAEVDDAASMGVDALAFLTATREKLS</sequence>
<dbReference type="GO" id="GO:0005737">
    <property type="term" value="C:cytoplasm"/>
    <property type="evidence" value="ECO:0007669"/>
    <property type="project" value="TreeGrafter"/>
</dbReference>
<protein>
    <submittedName>
        <fullName evidence="9">Methylmalonyl-CoA mutase</fullName>
        <ecNumber evidence="9">5.4.99.2</ecNumber>
    </submittedName>
</protein>
<gene>
    <name evidence="9" type="ORF">BJ988_000064</name>
</gene>
<keyword evidence="6" id="KW-0170">Cobalt</keyword>
<evidence type="ECO:0000256" key="3">
    <source>
        <dbReference type="ARBA" id="ARBA00011870"/>
    </source>
</evidence>
<accession>A0A7Z0DGZ9</accession>
<keyword evidence="5 9" id="KW-0413">Isomerase</keyword>
<name>A0A7Z0DGZ9_9ACTN</name>
<comment type="similarity">
    <text evidence="2">Belongs to the methylmalonyl-CoA mutase family.</text>
</comment>
<keyword evidence="10" id="KW-1185">Reference proteome</keyword>
<reference evidence="9 10" key="1">
    <citation type="submission" date="2020-07" db="EMBL/GenBank/DDBJ databases">
        <title>Sequencing the genomes of 1000 actinobacteria strains.</title>
        <authorList>
            <person name="Klenk H.-P."/>
        </authorList>
    </citation>
    <scope>NUCLEOTIDE SEQUENCE [LARGE SCALE GENOMIC DNA]</scope>
    <source>
        <strain evidence="9 10">DSM 26487</strain>
    </source>
</reference>
<dbReference type="GO" id="GO:0031419">
    <property type="term" value="F:cobalamin binding"/>
    <property type="evidence" value="ECO:0007669"/>
    <property type="project" value="UniProtKB-KW"/>
</dbReference>
<dbReference type="Pfam" id="PF01642">
    <property type="entry name" value="MM_CoA_mutase"/>
    <property type="match status" value="1"/>
</dbReference>
<dbReference type="RefSeq" id="WP_179656143.1">
    <property type="nucleotide sequence ID" value="NZ_JACBZR010000001.1"/>
</dbReference>
<dbReference type="Proteomes" id="UP000564496">
    <property type="component" value="Unassembled WGS sequence"/>
</dbReference>
<feature type="region of interest" description="Disordered" evidence="7">
    <location>
        <begin position="1"/>
        <end position="24"/>
    </location>
</feature>
<evidence type="ECO:0000256" key="5">
    <source>
        <dbReference type="ARBA" id="ARBA00023235"/>
    </source>
</evidence>
<dbReference type="SUPFAM" id="SSF52242">
    <property type="entry name" value="Cobalamin (vitamin B12)-binding domain"/>
    <property type="match status" value="1"/>
</dbReference>
<evidence type="ECO:0000313" key="9">
    <source>
        <dbReference type="EMBL" id="NYI75416.1"/>
    </source>
</evidence>
<dbReference type="PANTHER" id="PTHR48101">
    <property type="entry name" value="METHYLMALONYL-COA MUTASE, MITOCHONDRIAL-RELATED"/>
    <property type="match status" value="1"/>
</dbReference>
<feature type="domain" description="Methylmalonyl-CoA mutase alpha/beta chain catalytic" evidence="8">
    <location>
        <begin position="112"/>
        <end position="492"/>
    </location>
</feature>
<keyword evidence="4" id="KW-0846">Cobalamin</keyword>
<comment type="subunit">
    <text evidence="3">Heterodimer of an alpha and a beta chain.</text>
</comment>
<evidence type="ECO:0000256" key="6">
    <source>
        <dbReference type="ARBA" id="ARBA00023285"/>
    </source>
</evidence>
<evidence type="ECO:0000256" key="7">
    <source>
        <dbReference type="SAM" id="MobiDB-lite"/>
    </source>
</evidence>
<comment type="caution">
    <text evidence="9">The sequence shown here is derived from an EMBL/GenBank/DDBJ whole genome shotgun (WGS) entry which is preliminary data.</text>
</comment>
<dbReference type="GO" id="GO:0046872">
    <property type="term" value="F:metal ion binding"/>
    <property type="evidence" value="ECO:0007669"/>
    <property type="project" value="InterPro"/>
</dbReference>
<dbReference type="PANTHER" id="PTHR48101:SF4">
    <property type="entry name" value="METHYLMALONYL-COA MUTASE, MITOCHONDRIAL"/>
    <property type="match status" value="1"/>
</dbReference>
<evidence type="ECO:0000256" key="1">
    <source>
        <dbReference type="ARBA" id="ARBA00001922"/>
    </source>
</evidence>
<dbReference type="AlphaFoldDB" id="A0A7Z0DGZ9"/>
<dbReference type="Gene3D" id="3.20.20.240">
    <property type="entry name" value="Methylmalonyl-CoA mutase"/>
    <property type="match status" value="1"/>
</dbReference>
<dbReference type="GO" id="GO:0019678">
    <property type="term" value="P:propionate metabolic process, methylmalonyl pathway"/>
    <property type="evidence" value="ECO:0007669"/>
    <property type="project" value="TreeGrafter"/>
</dbReference>
<feature type="compositionally biased region" description="Basic and acidic residues" evidence="7">
    <location>
        <begin position="1"/>
        <end position="10"/>
    </location>
</feature>
<evidence type="ECO:0000259" key="8">
    <source>
        <dbReference type="Pfam" id="PF01642"/>
    </source>
</evidence>
<dbReference type="Gene3D" id="3.40.50.280">
    <property type="entry name" value="Cobalamin-binding domain"/>
    <property type="match status" value="1"/>
</dbReference>
<evidence type="ECO:0000256" key="4">
    <source>
        <dbReference type="ARBA" id="ARBA00022628"/>
    </source>
</evidence>
<comment type="cofactor">
    <cofactor evidence="1">
        <name>adenosylcob(III)alamin</name>
        <dbReference type="ChEBI" id="CHEBI:18408"/>
    </cofactor>
</comment>
<organism evidence="9 10">
    <name type="scientific">Nocardioides panzhihuensis</name>
    <dbReference type="NCBI Taxonomy" id="860243"/>
    <lineage>
        <taxon>Bacteria</taxon>
        <taxon>Bacillati</taxon>
        <taxon>Actinomycetota</taxon>
        <taxon>Actinomycetes</taxon>
        <taxon>Propionibacteriales</taxon>
        <taxon>Nocardioidaceae</taxon>
        <taxon>Nocardioides</taxon>
    </lineage>
</organism>
<dbReference type="InterPro" id="IPR016176">
    <property type="entry name" value="Cbl-dep_enz_cat"/>
</dbReference>
<dbReference type="EMBL" id="JACBZR010000001">
    <property type="protein sequence ID" value="NYI75416.1"/>
    <property type="molecule type" value="Genomic_DNA"/>
</dbReference>
<dbReference type="InterPro" id="IPR006099">
    <property type="entry name" value="MeMalonylCoA_mutase_a/b_cat"/>
</dbReference>
<evidence type="ECO:0000256" key="2">
    <source>
        <dbReference type="ARBA" id="ARBA00008465"/>
    </source>
</evidence>
<dbReference type="SUPFAM" id="SSF51703">
    <property type="entry name" value="Cobalamin (vitamin B12)-dependent enzymes"/>
    <property type="match status" value="1"/>
</dbReference>